<dbReference type="PANTHER" id="PTHR43297:SF14">
    <property type="entry name" value="ATPASE AAA-TYPE CORE DOMAIN-CONTAINING PROTEIN"/>
    <property type="match status" value="1"/>
</dbReference>
<keyword evidence="6" id="KW-0547">Nucleotide-binding</keyword>
<evidence type="ECO:0000256" key="6">
    <source>
        <dbReference type="ARBA" id="ARBA00022741"/>
    </source>
</evidence>
<dbReference type="CDD" id="cd03257">
    <property type="entry name" value="ABC_NikE_OppD_transporters"/>
    <property type="match status" value="1"/>
</dbReference>
<feature type="domain" description="ABC transporter" evidence="10">
    <location>
        <begin position="9"/>
        <end position="244"/>
    </location>
</feature>
<dbReference type="SMART" id="SM00382">
    <property type="entry name" value="AAA"/>
    <property type="match status" value="1"/>
</dbReference>
<evidence type="ECO:0000313" key="12">
    <source>
        <dbReference type="Proteomes" id="UP001597213"/>
    </source>
</evidence>
<keyword evidence="9" id="KW-0472">Membrane</keyword>
<dbReference type="GO" id="GO:0005524">
    <property type="term" value="F:ATP binding"/>
    <property type="evidence" value="ECO:0007669"/>
    <property type="project" value="UniProtKB-KW"/>
</dbReference>
<organism evidence="11 12">
    <name type="scientific">Paracoccus pacificus</name>
    <dbReference type="NCBI Taxonomy" id="1463598"/>
    <lineage>
        <taxon>Bacteria</taxon>
        <taxon>Pseudomonadati</taxon>
        <taxon>Pseudomonadota</taxon>
        <taxon>Alphaproteobacteria</taxon>
        <taxon>Rhodobacterales</taxon>
        <taxon>Paracoccaceae</taxon>
        <taxon>Paracoccus</taxon>
    </lineage>
</organism>
<dbReference type="PANTHER" id="PTHR43297">
    <property type="entry name" value="OLIGOPEPTIDE TRANSPORT ATP-BINDING PROTEIN APPD"/>
    <property type="match status" value="1"/>
</dbReference>
<evidence type="ECO:0000256" key="4">
    <source>
        <dbReference type="ARBA" id="ARBA00022475"/>
    </source>
</evidence>
<dbReference type="Pfam" id="PF00005">
    <property type="entry name" value="ABC_tran"/>
    <property type="match status" value="1"/>
</dbReference>
<evidence type="ECO:0000256" key="7">
    <source>
        <dbReference type="ARBA" id="ARBA00022840"/>
    </source>
</evidence>
<keyword evidence="3" id="KW-0813">Transport</keyword>
<evidence type="ECO:0000259" key="10">
    <source>
        <dbReference type="PROSITE" id="PS50893"/>
    </source>
</evidence>
<dbReference type="InterPro" id="IPR017871">
    <property type="entry name" value="ABC_transporter-like_CS"/>
</dbReference>
<comment type="similarity">
    <text evidence="2">Belongs to the ABC transporter superfamily.</text>
</comment>
<comment type="caution">
    <text evidence="11">The sequence shown here is derived from an EMBL/GenBank/DDBJ whole genome shotgun (WGS) entry which is preliminary data.</text>
</comment>
<dbReference type="InterPro" id="IPR003439">
    <property type="entry name" value="ABC_transporter-like_ATP-bd"/>
</dbReference>
<dbReference type="PROSITE" id="PS50893">
    <property type="entry name" value="ABC_TRANSPORTER_2"/>
    <property type="match status" value="1"/>
</dbReference>
<evidence type="ECO:0000256" key="8">
    <source>
        <dbReference type="ARBA" id="ARBA00022967"/>
    </source>
</evidence>
<name>A0ABW4R9D5_9RHOB</name>
<dbReference type="InterPro" id="IPR027417">
    <property type="entry name" value="P-loop_NTPase"/>
</dbReference>
<keyword evidence="5" id="KW-0997">Cell inner membrane</keyword>
<evidence type="ECO:0000256" key="1">
    <source>
        <dbReference type="ARBA" id="ARBA00004417"/>
    </source>
</evidence>
<evidence type="ECO:0000256" key="5">
    <source>
        <dbReference type="ARBA" id="ARBA00022519"/>
    </source>
</evidence>
<protein>
    <submittedName>
        <fullName evidence="11">ATP-binding cassette domain-containing protein</fullName>
    </submittedName>
</protein>
<dbReference type="RefSeq" id="WP_379143740.1">
    <property type="nucleotide sequence ID" value="NZ_JBHUEN010000043.1"/>
</dbReference>
<evidence type="ECO:0000313" key="11">
    <source>
        <dbReference type="EMBL" id="MFD1882851.1"/>
    </source>
</evidence>
<evidence type="ECO:0000256" key="9">
    <source>
        <dbReference type="ARBA" id="ARBA00023136"/>
    </source>
</evidence>
<proteinExistence type="inferred from homology"/>
<dbReference type="InterPro" id="IPR003593">
    <property type="entry name" value="AAA+_ATPase"/>
</dbReference>
<dbReference type="EMBL" id="JBHUEN010000043">
    <property type="protein sequence ID" value="MFD1882851.1"/>
    <property type="molecule type" value="Genomic_DNA"/>
</dbReference>
<reference evidence="12" key="1">
    <citation type="journal article" date="2019" name="Int. J. Syst. Evol. Microbiol.">
        <title>The Global Catalogue of Microorganisms (GCM) 10K type strain sequencing project: providing services to taxonomists for standard genome sequencing and annotation.</title>
        <authorList>
            <consortium name="The Broad Institute Genomics Platform"/>
            <consortium name="The Broad Institute Genome Sequencing Center for Infectious Disease"/>
            <person name="Wu L."/>
            <person name="Ma J."/>
        </authorList>
    </citation>
    <scope>NUCLEOTIDE SEQUENCE [LARGE SCALE GENOMIC DNA]</scope>
    <source>
        <strain evidence="12">CCUG 56029</strain>
    </source>
</reference>
<gene>
    <name evidence="11" type="ORF">ACFSCT_14100</name>
</gene>
<dbReference type="PROSITE" id="PS00211">
    <property type="entry name" value="ABC_TRANSPORTER_1"/>
    <property type="match status" value="1"/>
</dbReference>
<evidence type="ECO:0000256" key="2">
    <source>
        <dbReference type="ARBA" id="ARBA00005417"/>
    </source>
</evidence>
<evidence type="ECO:0000256" key="3">
    <source>
        <dbReference type="ARBA" id="ARBA00022448"/>
    </source>
</evidence>
<dbReference type="InterPro" id="IPR050388">
    <property type="entry name" value="ABC_Ni/Peptide_Import"/>
</dbReference>
<dbReference type="Proteomes" id="UP001597213">
    <property type="component" value="Unassembled WGS sequence"/>
</dbReference>
<accession>A0ABW4R9D5</accession>
<keyword evidence="4" id="KW-1003">Cell membrane</keyword>
<dbReference type="SUPFAM" id="SSF52540">
    <property type="entry name" value="P-loop containing nucleoside triphosphate hydrolases"/>
    <property type="match status" value="1"/>
</dbReference>
<keyword evidence="7 11" id="KW-0067">ATP-binding</keyword>
<dbReference type="Gene3D" id="3.40.50.300">
    <property type="entry name" value="P-loop containing nucleotide triphosphate hydrolases"/>
    <property type="match status" value="1"/>
</dbReference>
<comment type="subcellular location">
    <subcellularLocation>
        <location evidence="1">Cell inner membrane</location>
        <topology evidence="1">Peripheral membrane protein</topology>
    </subcellularLocation>
</comment>
<keyword evidence="8" id="KW-1278">Translocase</keyword>
<sequence length="265" mass="27925">MTGAPLLTIRDLSVIWPGTERPAVAGVSLDLRQGERLALIGESGSGKSTLARAIAGLLPPRTRLRGGLHWAGDTPRLGRDIGYVFQDPGGSLDPLLSIGAQLVETLRAHLPLDRAAARDRAQALLTQVRLPDPAAALAAYPHQFSGGQRQRIAIALAIAADPKLLIADEATSALDMLVQAEITALLRELSETRGMTLLFITHDIALAGGLADRIAVMRDAHLVEAGAARQVIDAPTEAYTRQLLAAHMDLNGPRLVGPAPEAVSA</sequence>
<keyword evidence="12" id="KW-1185">Reference proteome</keyword>